<evidence type="ECO:0000313" key="2">
    <source>
        <dbReference type="EMBL" id="OGZ67121.1"/>
    </source>
</evidence>
<proteinExistence type="predicted"/>
<comment type="caution">
    <text evidence="2">The sequence shown here is derived from an EMBL/GenBank/DDBJ whole genome shotgun (WGS) entry which is preliminary data.</text>
</comment>
<keyword evidence="1" id="KW-0472">Membrane</keyword>
<accession>A0A1G2HY50</accession>
<name>A0A1G2HY50_9BACT</name>
<evidence type="ECO:0000256" key="1">
    <source>
        <dbReference type="SAM" id="Phobius"/>
    </source>
</evidence>
<gene>
    <name evidence="2" type="ORF">A3D34_02500</name>
</gene>
<dbReference type="Proteomes" id="UP000179183">
    <property type="component" value="Unassembled WGS sequence"/>
</dbReference>
<feature type="transmembrane region" description="Helical" evidence="1">
    <location>
        <begin position="12"/>
        <end position="32"/>
    </location>
</feature>
<keyword evidence="1" id="KW-0812">Transmembrane</keyword>
<dbReference type="EMBL" id="MHOQ01000011">
    <property type="protein sequence ID" value="OGZ67121.1"/>
    <property type="molecule type" value="Genomic_DNA"/>
</dbReference>
<sequence>MITMLDTLILLLVNPFISVALISLLLFFEYVLAKSIIKDTGIIDPEKMIKSAKQYSVKYAPLIYSQCNVTKKKLMNALINNGNSFSLTTSYKHIRQRIHHAFHN</sequence>
<evidence type="ECO:0000313" key="3">
    <source>
        <dbReference type="Proteomes" id="UP000179183"/>
    </source>
</evidence>
<reference evidence="2 3" key="1">
    <citation type="journal article" date="2016" name="Nat. Commun.">
        <title>Thousands of microbial genomes shed light on interconnected biogeochemical processes in an aquifer system.</title>
        <authorList>
            <person name="Anantharaman K."/>
            <person name="Brown C.T."/>
            <person name="Hug L.A."/>
            <person name="Sharon I."/>
            <person name="Castelle C.J."/>
            <person name="Probst A.J."/>
            <person name="Thomas B.C."/>
            <person name="Singh A."/>
            <person name="Wilkins M.J."/>
            <person name="Karaoz U."/>
            <person name="Brodie E.L."/>
            <person name="Williams K.H."/>
            <person name="Hubbard S.S."/>
            <person name="Banfield J.F."/>
        </authorList>
    </citation>
    <scope>NUCLEOTIDE SEQUENCE [LARGE SCALE GENOMIC DNA]</scope>
</reference>
<protein>
    <submittedName>
        <fullName evidence="2">Uncharacterized protein</fullName>
    </submittedName>
</protein>
<organism evidence="2 3">
    <name type="scientific">Candidatus Staskawiczbacteria bacterium RIFCSPHIGHO2_02_FULL_33_16</name>
    <dbReference type="NCBI Taxonomy" id="1802204"/>
    <lineage>
        <taxon>Bacteria</taxon>
        <taxon>Candidatus Staskawicziibacteriota</taxon>
    </lineage>
</organism>
<dbReference type="AlphaFoldDB" id="A0A1G2HY50"/>
<keyword evidence="1" id="KW-1133">Transmembrane helix</keyword>